<organism evidence="1 2">
    <name type="scientific">Vibrio zhanjiangensis</name>
    <dbReference type="NCBI Taxonomy" id="1046128"/>
    <lineage>
        <taxon>Bacteria</taxon>
        <taxon>Pseudomonadati</taxon>
        <taxon>Pseudomonadota</taxon>
        <taxon>Gammaproteobacteria</taxon>
        <taxon>Vibrionales</taxon>
        <taxon>Vibrionaceae</taxon>
        <taxon>Vibrio</taxon>
    </lineage>
</organism>
<dbReference type="RefSeq" id="WP_284191313.1">
    <property type="nucleotide sequence ID" value="NZ_BSPW01000021.1"/>
</dbReference>
<comment type="caution">
    <text evidence="1">The sequence shown here is derived from an EMBL/GenBank/DDBJ whole genome shotgun (WGS) entry which is preliminary data.</text>
</comment>
<protein>
    <submittedName>
        <fullName evidence="1">VOC family protein</fullName>
    </submittedName>
</protein>
<dbReference type="EMBL" id="BSPW01000021">
    <property type="protein sequence ID" value="GLT17404.1"/>
    <property type="molecule type" value="Genomic_DNA"/>
</dbReference>
<proteinExistence type="predicted"/>
<name>A0ABQ6EX45_9VIBR</name>
<dbReference type="Pfam" id="PF06185">
    <property type="entry name" value="YecM"/>
    <property type="match status" value="1"/>
</dbReference>
<evidence type="ECO:0000313" key="1">
    <source>
        <dbReference type="EMBL" id="GLT17404.1"/>
    </source>
</evidence>
<dbReference type="Proteomes" id="UP001157138">
    <property type="component" value="Unassembled WGS sequence"/>
</dbReference>
<dbReference type="Gene3D" id="3.10.180.10">
    <property type="entry name" value="2,3-Dihydroxybiphenyl 1,2-Dioxygenase, domain 1"/>
    <property type="match status" value="1"/>
</dbReference>
<dbReference type="InterPro" id="IPR010393">
    <property type="entry name" value="DUF991_YecM-like"/>
</dbReference>
<reference evidence="2" key="1">
    <citation type="journal article" date="2019" name="Int. J. Syst. Evol. Microbiol.">
        <title>The Global Catalogue of Microorganisms (GCM) 10K type strain sequencing project: providing services to taxonomists for standard genome sequencing and annotation.</title>
        <authorList>
            <consortium name="The Broad Institute Genomics Platform"/>
            <consortium name="The Broad Institute Genome Sequencing Center for Infectious Disease"/>
            <person name="Wu L."/>
            <person name="Ma J."/>
        </authorList>
    </citation>
    <scope>NUCLEOTIDE SEQUENCE [LARGE SCALE GENOMIC DNA]</scope>
    <source>
        <strain evidence="2">NBRC 108723</strain>
    </source>
</reference>
<evidence type="ECO:0000313" key="2">
    <source>
        <dbReference type="Proteomes" id="UP001157138"/>
    </source>
</evidence>
<dbReference type="PANTHER" id="PTHR37519">
    <property type="match status" value="1"/>
</dbReference>
<dbReference type="PANTHER" id="PTHR37519:SF1">
    <property type="entry name" value="DIHYDROXYBIPHENYL DIOXYGENASE DOMAIN-CONTAINING PROTEIN"/>
    <property type="match status" value="1"/>
</dbReference>
<dbReference type="NCBIfam" id="NF008683">
    <property type="entry name" value="PRK11700.1-6"/>
    <property type="match status" value="1"/>
</dbReference>
<keyword evidence="2" id="KW-1185">Reference proteome</keyword>
<dbReference type="SUPFAM" id="SSF54593">
    <property type="entry name" value="Glyoxalase/Bleomycin resistance protein/Dihydroxybiphenyl dioxygenase"/>
    <property type="match status" value="1"/>
</dbReference>
<sequence length="199" mass="22654">MPQRLIDTELMPEQMKGKFEAFMQNIQHLGELIKVDLQSLQADHIAMRINDMELAKLAHDEWLKEGRELSTATINGRPIIVIELAQPLKALGWSMTCLELPYPALGKLYPTQGWEHVEFVVPSLAKTAKEYLVDIKRRYPSLALQWDKLDMHGIKVKLSSPKGEGERISNPTIAFKHQGICVKFHPHSLKKIVESEHSA</sequence>
<accession>A0ABQ6EX45</accession>
<dbReference type="InterPro" id="IPR029068">
    <property type="entry name" value="Glyas_Bleomycin-R_OHBP_Dase"/>
</dbReference>
<gene>
    <name evidence="1" type="ORF">GCM10007938_11810</name>
</gene>